<feature type="signal peptide" evidence="1">
    <location>
        <begin position="1"/>
        <end position="19"/>
    </location>
</feature>
<dbReference type="EMBL" id="JACIFF010000001">
    <property type="protein sequence ID" value="MBB4078128.1"/>
    <property type="molecule type" value="Genomic_DNA"/>
</dbReference>
<dbReference type="NCBIfam" id="TIGR04312">
    <property type="entry name" value="choice_anch_B"/>
    <property type="match status" value="1"/>
</dbReference>
<name>A0A840E7T9_9BACT</name>
<dbReference type="Pfam" id="PF13620">
    <property type="entry name" value="CarboxypepD_reg"/>
    <property type="match status" value="1"/>
</dbReference>
<keyword evidence="1" id="KW-0732">Signal</keyword>
<dbReference type="InterPro" id="IPR026444">
    <property type="entry name" value="Secre_tail"/>
</dbReference>
<sequence length="784" mass="84630">MRPIFTLLLLLSCFFQPLAAQFNATLISNLNYDDGVNDIWGYTAPDGTEYALVGLNRGVSVVSLADPKNPVEVGRTTGVDNPWRDIKTYGTYAYVTADRGEDGLTVIDLSNLPESISFEHHLYTVPGFDKPFARAHNIYIDTTAALAFTAGGDGNVNAGGILIFDLKANPAHPPLIAMGPSIYSHDVYVQDSIMYTSDISRGELSIYDIRELDDIKLLGRTRTPFAFTHNAWTNAEATTVFTTDEKSNASVAAYDIRDYNDIKLLDEYRPLSSLNTRTIPHNVHVIDDYLSISHYTDGLRVVDASDPSNLIEVANYDTWPGANGGYNGNWGAFPFLPSGLTLVSDRSTGLYVIDVNYVRAARLEGTVTDRWSGAGVNNAMVHITADQLNEGMTDALGSYKTGLATAGTYRVIATAAGYLPDTLEVTLTNGTRTQLDIVLEPIPTFSDVTLTVKSRRSGLPLDGAVVKLQAEERDYTQTSSTAGSIKLDSVQEIPYTIYVTAFGYLPRTMDGVASTTISGSVILLDEGYADGFVTDLGWKATASTEAGWQRVRPGEADEVFGDDGPGSDSANDLGDFAYLTAIAPDADEDVVTTLESPNLDLSDYTSGATLFLDYFLSGGDSLVVSARDKTGELNRLAAYTRPTNGWKSDSLTLPRGVVLEDSSTVVISAKSGAGSVASSVVGFDNFRILRGELSTGTRSYPELLSFSVLAYPNPTTASFTLQIDDPEVLRADLRVYTASGQLIHQRVISGSDPITFGADLPSGLYFATLRADGRAPRTLKLLKR</sequence>
<accession>A0A840E7T9</accession>
<dbReference type="InterPro" id="IPR011047">
    <property type="entry name" value="Quinoprotein_ADH-like_sf"/>
</dbReference>
<keyword evidence="3" id="KW-1185">Reference proteome</keyword>
<dbReference type="Gene3D" id="2.60.40.1120">
    <property type="entry name" value="Carboxypeptidase-like, regulatory domain"/>
    <property type="match status" value="1"/>
</dbReference>
<gene>
    <name evidence="2" type="ORF">GGR28_000729</name>
</gene>
<protein>
    <submittedName>
        <fullName evidence="2">Choice-of-anchor B domain-containing protein</fullName>
    </submittedName>
</protein>
<dbReference type="PANTHER" id="PTHR38787">
    <property type="entry name" value="REGULATORY P DOMAIN-CONTAINING PROTEIN"/>
    <property type="match status" value="1"/>
</dbReference>
<dbReference type="InterPro" id="IPR008969">
    <property type="entry name" value="CarboxyPept-like_regulatory"/>
</dbReference>
<dbReference type="PANTHER" id="PTHR38787:SF3">
    <property type="entry name" value="REGULATORY P DOMAIN-CONTAINING PROTEIN"/>
    <property type="match status" value="1"/>
</dbReference>
<dbReference type="SUPFAM" id="SSF50998">
    <property type="entry name" value="Quinoprotein alcohol dehydrogenase-like"/>
    <property type="match status" value="1"/>
</dbReference>
<dbReference type="SUPFAM" id="SSF75011">
    <property type="entry name" value="3-carboxy-cis,cis-mucoante lactonizing enzyme"/>
    <property type="match status" value="1"/>
</dbReference>
<feature type="chain" id="PRO_5032900285" evidence="1">
    <location>
        <begin position="20"/>
        <end position="784"/>
    </location>
</feature>
<dbReference type="RefSeq" id="WP_183494352.1">
    <property type="nucleotide sequence ID" value="NZ_JACIFF010000001.1"/>
</dbReference>
<dbReference type="SUPFAM" id="SSF49464">
    <property type="entry name" value="Carboxypeptidase regulatory domain-like"/>
    <property type="match status" value="1"/>
</dbReference>
<dbReference type="GO" id="GO:0005576">
    <property type="term" value="C:extracellular region"/>
    <property type="evidence" value="ECO:0007669"/>
    <property type="project" value="TreeGrafter"/>
</dbReference>
<proteinExistence type="predicted"/>
<dbReference type="Pfam" id="PF08309">
    <property type="entry name" value="LVIVD"/>
    <property type="match status" value="2"/>
</dbReference>
<dbReference type="AlphaFoldDB" id="A0A840E7T9"/>
<dbReference type="NCBIfam" id="TIGR04183">
    <property type="entry name" value="Por_Secre_tail"/>
    <property type="match status" value="1"/>
</dbReference>
<evidence type="ECO:0000313" key="3">
    <source>
        <dbReference type="Proteomes" id="UP000576209"/>
    </source>
</evidence>
<dbReference type="Gene3D" id="2.60.120.200">
    <property type="match status" value="1"/>
</dbReference>
<organism evidence="2 3">
    <name type="scientific">Neolewinella aquimaris</name>
    <dbReference type="NCBI Taxonomy" id="1835722"/>
    <lineage>
        <taxon>Bacteria</taxon>
        <taxon>Pseudomonadati</taxon>
        <taxon>Bacteroidota</taxon>
        <taxon>Saprospiria</taxon>
        <taxon>Saprospirales</taxon>
        <taxon>Lewinellaceae</taxon>
        <taxon>Neolewinella</taxon>
    </lineage>
</organism>
<dbReference type="Proteomes" id="UP000576209">
    <property type="component" value="Unassembled WGS sequence"/>
</dbReference>
<reference evidence="2 3" key="1">
    <citation type="submission" date="2020-08" db="EMBL/GenBank/DDBJ databases">
        <title>Genomic Encyclopedia of Type Strains, Phase IV (KMG-IV): sequencing the most valuable type-strain genomes for metagenomic binning, comparative biology and taxonomic classification.</title>
        <authorList>
            <person name="Goeker M."/>
        </authorList>
    </citation>
    <scope>NUCLEOTIDE SEQUENCE [LARGE SCALE GENOMIC DNA]</scope>
    <source>
        <strain evidence="2 3">DSM 105137</strain>
    </source>
</reference>
<dbReference type="InterPro" id="IPR013211">
    <property type="entry name" value="LVIVD"/>
</dbReference>
<comment type="caution">
    <text evidence="2">The sequence shown here is derived from an EMBL/GenBank/DDBJ whole genome shotgun (WGS) entry which is preliminary data.</text>
</comment>
<evidence type="ECO:0000313" key="2">
    <source>
        <dbReference type="EMBL" id="MBB4078128.1"/>
    </source>
</evidence>
<dbReference type="InterPro" id="IPR027589">
    <property type="entry name" value="Choice_anch_B"/>
</dbReference>
<evidence type="ECO:0000256" key="1">
    <source>
        <dbReference type="SAM" id="SignalP"/>
    </source>
</evidence>